<dbReference type="AlphaFoldDB" id="A0AAW2BTH7"/>
<dbReference type="Pfam" id="PF03108">
    <property type="entry name" value="DBD_Tnp_Mut"/>
    <property type="match status" value="1"/>
</dbReference>
<dbReference type="Proteomes" id="UP001459277">
    <property type="component" value="Unassembled WGS sequence"/>
</dbReference>
<evidence type="ECO:0000256" key="1">
    <source>
        <dbReference type="SAM" id="MobiDB-lite"/>
    </source>
</evidence>
<accession>A0AAW2BTH7</accession>
<feature type="region of interest" description="Disordered" evidence="1">
    <location>
        <begin position="202"/>
        <end position="224"/>
    </location>
</feature>
<sequence>MDKKRGDLVYYKQVGVNLDEGLVQIKIDPDVLKMVDCHKGVESVVLYTVSQEIDSDCIPFTHNLPESVIIGGSKRKGKEKCVANAVGFNRPKLQIKGGQNMSTGSNGKGKEKVCDDVVPLGYDANGDLDVDWHENIAEDEYDNLNESEEEEFDVENSRAYKDPFWGEVISGDEDIFEPIGKENDPKKVLYLTHGEQMDKDCGSDIGKSDELISPKPTSEEDNYNTNKNIEFNEIDMACPELVKGLKFGDVATFRAAVREANLIKGKDLHFVKNNKDKVIVRCKAKGCKYRVYGSQDLGPVEQNGWAFISDRQKGSIQSFDVVCPMADHRSCVRHLYDNYRDKGHKGKAFKDKLWAAATAYTEHEFLEQMGELKKLCPKAYEYLDNVDPSMWSRSYFTDYSKSDLLVNN</sequence>
<protein>
    <recommendedName>
        <fullName evidence="2">Transposase MuDR plant domain-containing protein</fullName>
    </recommendedName>
</protein>
<dbReference type="InterPro" id="IPR004332">
    <property type="entry name" value="Transposase_MuDR"/>
</dbReference>
<feature type="compositionally biased region" description="Basic and acidic residues" evidence="1">
    <location>
        <begin position="202"/>
        <end position="212"/>
    </location>
</feature>
<organism evidence="3 4">
    <name type="scientific">Lithocarpus litseifolius</name>
    <dbReference type="NCBI Taxonomy" id="425828"/>
    <lineage>
        <taxon>Eukaryota</taxon>
        <taxon>Viridiplantae</taxon>
        <taxon>Streptophyta</taxon>
        <taxon>Embryophyta</taxon>
        <taxon>Tracheophyta</taxon>
        <taxon>Spermatophyta</taxon>
        <taxon>Magnoliopsida</taxon>
        <taxon>eudicotyledons</taxon>
        <taxon>Gunneridae</taxon>
        <taxon>Pentapetalae</taxon>
        <taxon>rosids</taxon>
        <taxon>fabids</taxon>
        <taxon>Fagales</taxon>
        <taxon>Fagaceae</taxon>
        <taxon>Lithocarpus</taxon>
    </lineage>
</organism>
<evidence type="ECO:0000313" key="4">
    <source>
        <dbReference type="Proteomes" id="UP001459277"/>
    </source>
</evidence>
<keyword evidence="4" id="KW-1185">Reference proteome</keyword>
<dbReference type="PANTHER" id="PTHR31973">
    <property type="entry name" value="POLYPROTEIN, PUTATIVE-RELATED"/>
    <property type="match status" value="1"/>
</dbReference>
<gene>
    <name evidence="3" type="ORF">SO802_028907</name>
</gene>
<evidence type="ECO:0000313" key="3">
    <source>
        <dbReference type="EMBL" id="KAK9988668.1"/>
    </source>
</evidence>
<comment type="caution">
    <text evidence="3">The sequence shown here is derived from an EMBL/GenBank/DDBJ whole genome shotgun (WGS) entry which is preliminary data.</text>
</comment>
<reference evidence="3 4" key="1">
    <citation type="submission" date="2024-01" db="EMBL/GenBank/DDBJ databases">
        <title>A telomere-to-telomere, gap-free genome of sweet tea (Lithocarpus litseifolius).</title>
        <authorList>
            <person name="Zhou J."/>
        </authorList>
    </citation>
    <scope>NUCLEOTIDE SEQUENCE [LARGE SCALE GENOMIC DNA]</scope>
    <source>
        <strain evidence="3">Zhou-2022a</strain>
        <tissue evidence="3">Leaf</tissue>
    </source>
</reference>
<evidence type="ECO:0000259" key="2">
    <source>
        <dbReference type="Pfam" id="PF03108"/>
    </source>
</evidence>
<proteinExistence type="predicted"/>
<dbReference type="PANTHER" id="PTHR31973:SF187">
    <property type="entry name" value="MUTATOR TRANSPOSASE MUDRA PROTEIN"/>
    <property type="match status" value="1"/>
</dbReference>
<dbReference type="EMBL" id="JAZDWU010000010">
    <property type="protein sequence ID" value="KAK9988668.1"/>
    <property type="molecule type" value="Genomic_DNA"/>
</dbReference>
<feature type="domain" description="Transposase MuDR plant" evidence="2">
    <location>
        <begin position="241"/>
        <end position="294"/>
    </location>
</feature>
<name>A0AAW2BTH7_9ROSI</name>